<feature type="transmembrane region" description="Helical" evidence="1">
    <location>
        <begin position="97"/>
        <end position="120"/>
    </location>
</feature>
<keyword evidence="1" id="KW-0812">Transmembrane</keyword>
<evidence type="ECO:0000256" key="1">
    <source>
        <dbReference type="SAM" id="Phobius"/>
    </source>
</evidence>
<keyword evidence="1" id="KW-1133">Transmembrane helix</keyword>
<dbReference type="AlphaFoldDB" id="A0A6G0YE28"/>
<organism evidence="2 3">
    <name type="scientific">Aphis craccivora</name>
    <name type="common">Cowpea aphid</name>
    <dbReference type="NCBI Taxonomy" id="307492"/>
    <lineage>
        <taxon>Eukaryota</taxon>
        <taxon>Metazoa</taxon>
        <taxon>Ecdysozoa</taxon>
        <taxon>Arthropoda</taxon>
        <taxon>Hexapoda</taxon>
        <taxon>Insecta</taxon>
        <taxon>Pterygota</taxon>
        <taxon>Neoptera</taxon>
        <taxon>Paraneoptera</taxon>
        <taxon>Hemiptera</taxon>
        <taxon>Sternorrhyncha</taxon>
        <taxon>Aphidomorpha</taxon>
        <taxon>Aphidoidea</taxon>
        <taxon>Aphididae</taxon>
        <taxon>Aphidini</taxon>
        <taxon>Aphis</taxon>
        <taxon>Aphis</taxon>
    </lineage>
</organism>
<keyword evidence="1" id="KW-0472">Membrane</keyword>
<protein>
    <submittedName>
        <fullName evidence="2">Uncharacterized protein</fullName>
    </submittedName>
</protein>
<accession>A0A6G0YE28</accession>
<comment type="caution">
    <text evidence="2">The sequence shown here is derived from an EMBL/GenBank/DDBJ whole genome shotgun (WGS) entry which is preliminary data.</text>
</comment>
<gene>
    <name evidence="2" type="ORF">FWK35_00013483</name>
</gene>
<reference evidence="2 3" key="1">
    <citation type="submission" date="2019-08" db="EMBL/GenBank/DDBJ databases">
        <title>Whole genome of Aphis craccivora.</title>
        <authorList>
            <person name="Voronova N.V."/>
            <person name="Shulinski R.S."/>
            <person name="Bandarenka Y.V."/>
            <person name="Zhorov D.G."/>
            <person name="Warner D."/>
        </authorList>
    </citation>
    <scope>NUCLEOTIDE SEQUENCE [LARGE SCALE GENOMIC DNA]</scope>
    <source>
        <strain evidence="2">180601</strain>
        <tissue evidence="2">Whole Body</tissue>
    </source>
</reference>
<evidence type="ECO:0000313" key="2">
    <source>
        <dbReference type="EMBL" id="KAF0753906.1"/>
    </source>
</evidence>
<dbReference type="Proteomes" id="UP000478052">
    <property type="component" value="Unassembled WGS sequence"/>
</dbReference>
<keyword evidence="3" id="KW-1185">Reference proteome</keyword>
<evidence type="ECO:0000313" key="3">
    <source>
        <dbReference type="Proteomes" id="UP000478052"/>
    </source>
</evidence>
<name>A0A6G0YE28_APHCR</name>
<dbReference type="EMBL" id="VUJU01004582">
    <property type="protein sequence ID" value="KAF0753906.1"/>
    <property type="molecule type" value="Genomic_DNA"/>
</dbReference>
<proteinExistence type="predicted"/>
<sequence length="234" mass="26566">MQIKILNKTYHLGLFRLGSLEKICFRSYRITQKRSGGVNASSSSIPCIKSKTKTSNTSECKKRLMAMKELLLTGYFCSINSSSLYQQFSSTCSKSKIIVLLIMVMALPLIPGIRTTWLTVFKSVYTNMLSVSGTVLRTNNVLEMHTRSNHQPEPWIFLRMKKYCHSHKLVIINAFEVELGFKCNKKLQNVSIESERPYPRPPISISTKQNPPYLTTSSNLGLLAPFFPGEMKKV</sequence>